<organism evidence="1 2">
    <name type="scientific">Inconstantimicrobium mannanitabidum</name>
    <dbReference type="NCBI Taxonomy" id="1604901"/>
    <lineage>
        <taxon>Bacteria</taxon>
        <taxon>Bacillati</taxon>
        <taxon>Bacillota</taxon>
        <taxon>Clostridia</taxon>
        <taxon>Eubacteriales</taxon>
        <taxon>Clostridiaceae</taxon>
        <taxon>Inconstantimicrobium</taxon>
    </lineage>
</organism>
<proteinExistence type="predicted"/>
<name>A0ACB5R7D7_9CLOT</name>
<dbReference type="Proteomes" id="UP001058074">
    <property type="component" value="Unassembled WGS sequence"/>
</dbReference>
<accession>A0ACB5R7D7</accession>
<sequence>MKRIYDLFSNSSKELKNVLCLVTVGLLLAVKLALGLLLNIQITQFLRLSFDFLVMTIIGLLYGPTVGALSGGLSDIINYLSNPRGPYFPGFTLSAIVGGILYGLILYKKKVTIKRCIVANVSVVIIVDIILNTIFLTMMYGYSITAILPLRIAKNLLLVPINVVMMNFILKLVEKIKLK</sequence>
<evidence type="ECO:0000313" key="1">
    <source>
        <dbReference type="EMBL" id="GKX65077.1"/>
    </source>
</evidence>
<dbReference type="EMBL" id="BROD01000001">
    <property type="protein sequence ID" value="GKX65077.1"/>
    <property type="molecule type" value="Genomic_DNA"/>
</dbReference>
<comment type="caution">
    <text evidence="1">The sequence shown here is derived from an EMBL/GenBank/DDBJ whole genome shotgun (WGS) entry which is preliminary data.</text>
</comment>
<keyword evidence="2" id="KW-1185">Reference proteome</keyword>
<evidence type="ECO:0000313" key="2">
    <source>
        <dbReference type="Proteomes" id="UP001058074"/>
    </source>
</evidence>
<reference evidence="1" key="1">
    <citation type="journal article" date="2025" name="Int. J. Syst. Evol. Microbiol.">
        <title>Inconstantimicrobium mannanitabidum sp. nov., a novel member of the family Clostridiaceae isolated from anoxic soil under the treatment of reductive soil disinfestation.</title>
        <authorList>
            <person name="Ueki A."/>
            <person name="Tonouchi A."/>
            <person name="Honma S."/>
            <person name="Kaku N."/>
            <person name="Ueki K."/>
        </authorList>
    </citation>
    <scope>NUCLEOTIDE SEQUENCE</scope>
    <source>
        <strain evidence="1">TW13</strain>
    </source>
</reference>
<gene>
    <name evidence="1" type="ORF">rsdtw13_03350</name>
</gene>
<protein>
    <submittedName>
        <fullName evidence="1">Uncharacterized protein</fullName>
    </submittedName>
</protein>